<sequence>QYVEESQLREENSMPAILQQFAARSQANLERCSWQKEITVESEQPCGSAVIEASSEDSDTIDQSLCLGHVTRPLSGVFNLLPKPIEPCAKYLDCESMRLKLRENESLLFNARGLIENCIWWPLQTHMALLEQDLTRTFLVKLGAAECLQSLFLLLLNGCGHFPELIIDGLFPQVFSPIRNCSRFS</sequence>
<evidence type="ECO:0000313" key="2">
    <source>
        <dbReference type="Proteomes" id="UP001626550"/>
    </source>
</evidence>
<keyword evidence="2" id="KW-1185">Reference proteome</keyword>
<accession>A0ABD2PLN8</accession>
<gene>
    <name evidence="1" type="ORF">Ciccas_013897</name>
</gene>
<feature type="non-terminal residue" evidence="1">
    <location>
        <position position="1"/>
    </location>
</feature>
<protein>
    <submittedName>
        <fullName evidence="1">Uncharacterized protein</fullName>
    </submittedName>
</protein>
<proteinExistence type="predicted"/>
<name>A0ABD2PLN8_9PLAT</name>
<evidence type="ECO:0000313" key="1">
    <source>
        <dbReference type="EMBL" id="KAL3307587.1"/>
    </source>
</evidence>
<dbReference type="EMBL" id="JBJKFK010006983">
    <property type="protein sequence ID" value="KAL3307587.1"/>
    <property type="molecule type" value="Genomic_DNA"/>
</dbReference>
<dbReference type="AlphaFoldDB" id="A0ABD2PLN8"/>
<reference evidence="1 2" key="1">
    <citation type="submission" date="2024-11" db="EMBL/GenBank/DDBJ databases">
        <title>Adaptive evolution of stress response genes in parasites aligns with host niche diversity.</title>
        <authorList>
            <person name="Hahn C."/>
            <person name="Resl P."/>
        </authorList>
    </citation>
    <scope>NUCLEOTIDE SEQUENCE [LARGE SCALE GENOMIC DNA]</scope>
    <source>
        <strain evidence="1">EGGRZ-B1_66</strain>
        <tissue evidence="1">Body</tissue>
    </source>
</reference>
<comment type="caution">
    <text evidence="1">The sequence shown here is derived from an EMBL/GenBank/DDBJ whole genome shotgun (WGS) entry which is preliminary data.</text>
</comment>
<organism evidence="1 2">
    <name type="scientific">Cichlidogyrus casuarinus</name>
    <dbReference type="NCBI Taxonomy" id="1844966"/>
    <lineage>
        <taxon>Eukaryota</taxon>
        <taxon>Metazoa</taxon>
        <taxon>Spiralia</taxon>
        <taxon>Lophotrochozoa</taxon>
        <taxon>Platyhelminthes</taxon>
        <taxon>Monogenea</taxon>
        <taxon>Monopisthocotylea</taxon>
        <taxon>Dactylogyridea</taxon>
        <taxon>Ancyrocephalidae</taxon>
        <taxon>Cichlidogyrus</taxon>
    </lineage>
</organism>
<dbReference type="Proteomes" id="UP001626550">
    <property type="component" value="Unassembled WGS sequence"/>
</dbReference>